<evidence type="ECO:0000313" key="2">
    <source>
        <dbReference type="Proteomes" id="UP000250235"/>
    </source>
</evidence>
<dbReference type="AlphaFoldDB" id="A0A2Z7DAL9"/>
<name>A0A2Z7DAL9_9LAMI</name>
<sequence>MPRVSELVAFCGSARFEIWCRPVPGCTDLEAVRCHFGLLDRHWWIVTSAEVCWDVTRNVIRLSSVYCVVSELVVLSGTPTRRRLLVASLYSVEESNLRAFDTYYSPNPHYSSYSISSDCHRFTPLFGARLVALSSSLQDLEFGTILEPWFRLSWKCEVVVVFVYFCDFRPVVSSVILNAEGLQLMAEDNQAQRSSLDQKCSTQISSRSEISSEHSAQLRSSEQILIGYSIHRRVLSSSTSSVLNKGRIWLKFPRLRHMKLIMHHQQLSRHLEFARPRSNRFENSQTD</sequence>
<organism evidence="1 2">
    <name type="scientific">Dorcoceras hygrometricum</name>
    <dbReference type="NCBI Taxonomy" id="472368"/>
    <lineage>
        <taxon>Eukaryota</taxon>
        <taxon>Viridiplantae</taxon>
        <taxon>Streptophyta</taxon>
        <taxon>Embryophyta</taxon>
        <taxon>Tracheophyta</taxon>
        <taxon>Spermatophyta</taxon>
        <taxon>Magnoliopsida</taxon>
        <taxon>eudicotyledons</taxon>
        <taxon>Gunneridae</taxon>
        <taxon>Pentapetalae</taxon>
        <taxon>asterids</taxon>
        <taxon>lamiids</taxon>
        <taxon>Lamiales</taxon>
        <taxon>Gesneriaceae</taxon>
        <taxon>Didymocarpoideae</taxon>
        <taxon>Trichosporeae</taxon>
        <taxon>Loxocarpinae</taxon>
        <taxon>Dorcoceras</taxon>
    </lineage>
</organism>
<dbReference type="EMBL" id="KQ987752">
    <property type="protein sequence ID" value="KZV56899.1"/>
    <property type="molecule type" value="Genomic_DNA"/>
</dbReference>
<dbReference type="Proteomes" id="UP000250235">
    <property type="component" value="Unassembled WGS sequence"/>
</dbReference>
<reference evidence="1 2" key="1">
    <citation type="journal article" date="2015" name="Proc. Natl. Acad. Sci. U.S.A.">
        <title>The resurrection genome of Boea hygrometrica: A blueprint for survival of dehydration.</title>
        <authorList>
            <person name="Xiao L."/>
            <person name="Yang G."/>
            <person name="Zhang L."/>
            <person name="Yang X."/>
            <person name="Zhao S."/>
            <person name="Ji Z."/>
            <person name="Zhou Q."/>
            <person name="Hu M."/>
            <person name="Wang Y."/>
            <person name="Chen M."/>
            <person name="Xu Y."/>
            <person name="Jin H."/>
            <person name="Xiao X."/>
            <person name="Hu G."/>
            <person name="Bao F."/>
            <person name="Hu Y."/>
            <person name="Wan P."/>
            <person name="Li L."/>
            <person name="Deng X."/>
            <person name="Kuang T."/>
            <person name="Xiang C."/>
            <person name="Zhu J.K."/>
            <person name="Oliver M.J."/>
            <person name="He Y."/>
        </authorList>
    </citation>
    <scope>NUCLEOTIDE SEQUENCE [LARGE SCALE GENOMIC DNA]</scope>
    <source>
        <strain evidence="2">cv. XS01</strain>
    </source>
</reference>
<keyword evidence="2" id="KW-1185">Reference proteome</keyword>
<evidence type="ECO:0000313" key="1">
    <source>
        <dbReference type="EMBL" id="KZV56899.1"/>
    </source>
</evidence>
<proteinExistence type="predicted"/>
<accession>A0A2Z7DAL9</accession>
<gene>
    <name evidence="1" type="ORF">F511_32872</name>
</gene>
<protein>
    <submittedName>
        <fullName evidence="1">Uncharacterized protein</fullName>
    </submittedName>
</protein>